<keyword evidence="3" id="KW-1185">Reference proteome</keyword>
<sequence>MTKLRSFLLGVGAAALAYGLLTRRKRAVAEIETDAEGGIRVRPIKRVELVTPGLGQAYRGVNPEEQGLVRLSDELSNLKDAITRLQSEIEELKKK</sequence>
<reference evidence="2 3" key="1">
    <citation type="journal article" date="2010" name="Stand. Genomic Sci.">
        <title>Complete genome sequence of Thermosediminibacter oceani type strain (JW/IW-1228P).</title>
        <authorList>
            <person name="Pitluck S."/>
            <person name="Yasawong M."/>
            <person name="Munk C."/>
            <person name="Nolan M."/>
            <person name="Lapidus A."/>
            <person name="Lucas S."/>
            <person name="Glavina Del Rio T."/>
            <person name="Tice H."/>
            <person name="Cheng J.F."/>
            <person name="Bruce D."/>
            <person name="Detter C."/>
            <person name="Tapia R."/>
            <person name="Han C."/>
            <person name="Goodwin L."/>
            <person name="Liolios K."/>
            <person name="Ivanova N."/>
            <person name="Mavromatis K."/>
            <person name="Mikhailova N."/>
            <person name="Pati A."/>
            <person name="Chen A."/>
            <person name="Palaniappan K."/>
            <person name="Land M."/>
            <person name="Hauser L."/>
            <person name="Chang Y.J."/>
            <person name="Jeffries C.D."/>
            <person name="Rohde M."/>
            <person name="Spring S."/>
            <person name="Sikorski J."/>
            <person name="Goker M."/>
            <person name="Woyke T."/>
            <person name="Bristow J."/>
            <person name="Eisen J.A."/>
            <person name="Markowitz V."/>
            <person name="Hugenholtz P."/>
            <person name="Kyrpides N.C."/>
            <person name="Klenk H.P."/>
        </authorList>
    </citation>
    <scope>NUCLEOTIDE SEQUENCE [LARGE SCALE GENOMIC DNA]</scope>
    <source>
        <strain evidence="3">ATCC BAA-1034 / DSM 16646 / JW/IW-1228P</strain>
    </source>
</reference>
<dbReference type="HOGENOM" id="CLU_2371809_0_0_9"/>
<keyword evidence="1" id="KW-0175">Coiled coil</keyword>
<dbReference type="STRING" id="555079.Toce_0052"/>
<dbReference type="AlphaFoldDB" id="D9RZF1"/>
<evidence type="ECO:0000313" key="2">
    <source>
        <dbReference type="EMBL" id="ADL06849.1"/>
    </source>
</evidence>
<dbReference type="OrthoDB" id="9910139at2"/>
<gene>
    <name evidence="2" type="ordered locus">Toce_0052</name>
</gene>
<organism evidence="2 3">
    <name type="scientific">Thermosediminibacter oceani (strain ATCC BAA-1034 / DSM 16646 / JW/IW-1228P)</name>
    <dbReference type="NCBI Taxonomy" id="555079"/>
    <lineage>
        <taxon>Bacteria</taxon>
        <taxon>Bacillati</taxon>
        <taxon>Bacillota</taxon>
        <taxon>Clostridia</taxon>
        <taxon>Thermosediminibacterales</taxon>
        <taxon>Thermosediminibacteraceae</taxon>
        <taxon>Thermosediminibacter</taxon>
    </lineage>
</organism>
<protein>
    <submittedName>
        <fullName evidence="2">Uncharacterized protein</fullName>
    </submittedName>
</protein>
<dbReference type="KEGG" id="toc:Toce_0052"/>
<evidence type="ECO:0000256" key="1">
    <source>
        <dbReference type="SAM" id="Coils"/>
    </source>
</evidence>
<accession>D9RZF1</accession>
<feature type="coiled-coil region" evidence="1">
    <location>
        <begin position="68"/>
        <end position="95"/>
    </location>
</feature>
<dbReference type="Proteomes" id="UP000000272">
    <property type="component" value="Chromosome"/>
</dbReference>
<dbReference type="EMBL" id="CP002131">
    <property type="protein sequence ID" value="ADL06849.1"/>
    <property type="molecule type" value="Genomic_DNA"/>
</dbReference>
<proteinExistence type="predicted"/>
<dbReference type="RefSeq" id="WP_013274901.1">
    <property type="nucleotide sequence ID" value="NC_014377.1"/>
</dbReference>
<evidence type="ECO:0000313" key="3">
    <source>
        <dbReference type="Proteomes" id="UP000000272"/>
    </source>
</evidence>
<name>D9RZF1_THEOJ</name>